<dbReference type="GO" id="GO:0009247">
    <property type="term" value="P:glycolipid biosynthetic process"/>
    <property type="evidence" value="ECO:0007669"/>
    <property type="project" value="TreeGrafter"/>
</dbReference>
<keyword evidence="3" id="KW-0472">Membrane</keyword>
<comment type="caution">
    <text evidence="5">The sequence shown here is derived from an EMBL/GenBank/DDBJ whole genome shotgun (WGS) entry which is preliminary data.</text>
</comment>
<dbReference type="SUPFAM" id="SSF51735">
    <property type="entry name" value="NAD(P)-binding Rossmann-fold domains"/>
    <property type="match status" value="1"/>
</dbReference>
<evidence type="ECO:0000256" key="1">
    <source>
        <dbReference type="ARBA" id="ARBA00038048"/>
    </source>
</evidence>
<feature type="domain" description="Saccharopine dehydrogenase NADP binding" evidence="4">
    <location>
        <begin position="11"/>
        <end position="138"/>
    </location>
</feature>
<keyword evidence="3" id="KW-1133">Transmembrane helix</keyword>
<dbReference type="InterPro" id="IPR036291">
    <property type="entry name" value="NAD(P)-bd_dom_sf"/>
</dbReference>
<protein>
    <recommendedName>
        <fullName evidence="4">Saccharopine dehydrogenase NADP binding domain-containing protein</fullName>
    </recommendedName>
</protein>
<dbReference type="GO" id="GO:0005739">
    <property type="term" value="C:mitochondrion"/>
    <property type="evidence" value="ECO:0007669"/>
    <property type="project" value="TreeGrafter"/>
</dbReference>
<reference evidence="5" key="1">
    <citation type="submission" date="2021-03" db="EMBL/GenBank/DDBJ databases">
        <authorList>
            <person name="Tagirdzhanova G."/>
        </authorList>
    </citation>
    <scope>NUCLEOTIDE SEQUENCE</scope>
</reference>
<dbReference type="GO" id="GO:0005811">
    <property type="term" value="C:lipid droplet"/>
    <property type="evidence" value="ECO:0007669"/>
    <property type="project" value="TreeGrafter"/>
</dbReference>
<keyword evidence="6" id="KW-1185">Reference proteome</keyword>
<evidence type="ECO:0000313" key="5">
    <source>
        <dbReference type="EMBL" id="CAF9931875.1"/>
    </source>
</evidence>
<feature type="compositionally biased region" description="Polar residues" evidence="2">
    <location>
        <begin position="439"/>
        <end position="448"/>
    </location>
</feature>
<dbReference type="Proteomes" id="UP000664534">
    <property type="component" value="Unassembled WGS sequence"/>
</dbReference>
<keyword evidence="3" id="KW-0812">Transmembrane</keyword>
<dbReference type="InterPro" id="IPR005097">
    <property type="entry name" value="Sacchrp_dh_NADP-bd"/>
</dbReference>
<comment type="similarity">
    <text evidence="1">Belongs to the saccharopine dehydrogenase family.</text>
</comment>
<evidence type="ECO:0000256" key="2">
    <source>
        <dbReference type="SAM" id="MobiDB-lite"/>
    </source>
</evidence>
<dbReference type="PANTHER" id="PTHR12286">
    <property type="entry name" value="SACCHAROPINE DEHYDROGENASE-LIKE OXIDOREDUCTASE"/>
    <property type="match status" value="1"/>
</dbReference>
<dbReference type="GO" id="GO:0005886">
    <property type="term" value="C:plasma membrane"/>
    <property type="evidence" value="ECO:0007669"/>
    <property type="project" value="TreeGrafter"/>
</dbReference>
<dbReference type="PANTHER" id="PTHR12286:SF5">
    <property type="entry name" value="SACCHAROPINE DEHYDROGENASE-LIKE OXIDOREDUCTASE"/>
    <property type="match status" value="1"/>
</dbReference>
<organism evidence="5 6">
    <name type="scientific">Imshaugia aleurites</name>
    <dbReference type="NCBI Taxonomy" id="172621"/>
    <lineage>
        <taxon>Eukaryota</taxon>
        <taxon>Fungi</taxon>
        <taxon>Dikarya</taxon>
        <taxon>Ascomycota</taxon>
        <taxon>Pezizomycotina</taxon>
        <taxon>Lecanoromycetes</taxon>
        <taxon>OSLEUM clade</taxon>
        <taxon>Lecanoromycetidae</taxon>
        <taxon>Lecanorales</taxon>
        <taxon>Lecanorineae</taxon>
        <taxon>Parmeliaceae</taxon>
        <taxon>Imshaugia</taxon>
    </lineage>
</organism>
<dbReference type="EMBL" id="CAJPDT010000063">
    <property type="protein sequence ID" value="CAF9931875.1"/>
    <property type="molecule type" value="Genomic_DNA"/>
</dbReference>
<evidence type="ECO:0000313" key="6">
    <source>
        <dbReference type="Proteomes" id="UP000664534"/>
    </source>
</evidence>
<gene>
    <name evidence="5" type="ORF">IMSHALPRED_008737</name>
</gene>
<dbReference type="Pfam" id="PF03435">
    <property type="entry name" value="Sacchrp_dh_NADP"/>
    <property type="match status" value="1"/>
</dbReference>
<accession>A0A8H3FXH3</accession>
<evidence type="ECO:0000259" key="4">
    <source>
        <dbReference type="Pfam" id="PF03435"/>
    </source>
</evidence>
<name>A0A8H3FXH3_9LECA</name>
<dbReference type="OrthoDB" id="10268090at2759"/>
<dbReference type="Gene3D" id="3.40.50.720">
    <property type="entry name" value="NAD(P)-binding Rossmann-like Domain"/>
    <property type="match status" value="1"/>
</dbReference>
<dbReference type="AlphaFoldDB" id="A0A8H3FXH3"/>
<feature type="region of interest" description="Disordered" evidence="2">
    <location>
        <begin position="439"/>
        <end position="460"/>
    </location>
</feature>
<proteinExistence type="inferred from homology"/>
<sequence>MSDHPPKAYDIIVFGATGYTGKLCAEYISTSLPTNLKWAIAGRSEKKLLAAIAELGPLSTDRLQPGIEVASLEKTDLASLARKTRLLINTVGPYHLYSSPVVEACAKNGTHYLDVTGESPWVLEMIEKYHETAEANHAILIPEIGIESAPSDLLTFALVTMIRKELSVGTKEVIASVHDLKSAPSGGTLATILSIMDHYSLKQIEKSSGSWATSPIPGPKPQSSRSWVSSFLGIRSVAGLGTLTTSISAGPNIAVVQRSWGLIDGGKFYGSRFQYNEYMRVRNSVIGIAIHFALALAGFALIFPPVRWLAKKFVYSPGKGPSKEAMRHEYFECHAIATADQDESNPRRAFAKLRWEGSLYRFTGVCLAEAAMVLLSDEKLVQRLDGGLLTPATLGQAFIDRMKNAGLIFEYNLYDRNGGYHPVVQILESHAIQDLNKAISDSSDTKQQARGPGTSVGIDSTVRTKHVGNSEDTGAMTTVVVTKGPKGHGVKDTKKEMNIMIVLSKSQSSDTIH</sequence>
<feature type="transmembrane region" description="Helical" evidence="3">
    <location>
        <begin position="284"/>
        <end position="303"/>
    </location>
</feature>
<evidence type="ECO:0000256" key="3">
    <source>
        <dbReference type="SAM" id="Phobius"/>
    </source>
</evidence>
<dbReference type="InterPro" id="IPR051276">
    <property type="entry name" value="Saccharopine_DH-like_oxidrdct"/>
</dbReference>